<proteinExistence type="predicted"/>
<sequence length="91" mass="9864">KEFNELSSEFDAHLTVLIDAFGGEQHSSVGRHDIAHAPVHGLVQATSATYEDTDQQIVWRTVPRHGTALPTQDAEDLATLLSRLPSLFAGA</sequence>
<comment type="caution">
    <text evidence="1">The sequence shown here is derived from an EMBL/GenBank/DDBJ whole genome shotgun (WGS) entry which is preliminary data.</text>
</comment>
<feature type="non-terminal residue" evidence="1">
    <location>
        <position position="1"/>
    </location>
</feature>
<name>A0A6G3XXA7_9ACTN</name>
<organism evidence="1">
    <name type="scientific">Streptomyces sp. SID7499</name>
    <dbReference type="NCBI Taxonomy" id="2706086"/>
    <lineage>
        <taxon>Bacteria</taxon>
        <taxon>Bacillati</taxon>
        <taxon>Actinomycetota</taxon>
        <taxon>Actinomycetes</taxon>
        <taxon>Kitasatosporales</taxon>
        <taxon>Streptomycetaceae</taxon>
        <taxon>Streptomyces</taxon>
    </lineage>
</organism>
<evidence type="ECO:0000313" key="1">
    <source>
        <dbReference type="EMBL" id="NEE22391.1"/>
    </source>
</evidence>
<dbReference type="EMBL" id="JAAGMN010009732">
    <property type="protein sequence ID" value="NEE22391.1"/>
    <property type="molecule type" value="Genomic_DNA"/>
</dbReference>
<reference evidence="1" key="1">
    <citation type="submission" date="2020-01" db="EMBL/GenBank/DDBJ databases">
        <title>Insect and environment-associated Actinomycetes.</title>
        <authorList>
            <person name="Currrie C."/>
            <person name="Chevrette M."/>
            <person name="Carlson C."/>
            <person name="Stubbendieck R."/>
            <person name="Wendt-Pienkowski E."/>
        </authorList>
    </citation>
    <scope>NUCLEOTIDE SEQUENCE</scope>
    <source>
        <strain evidence="1">SID7499</strain>
    </source>
</reference>
<protein>
    <submittedName>
        <fullName evidence="1">Uncharacterized protein</fullName>
    </submittedName>
</protein>
<feature type="non-terminal residue" evidence="1">
    <location>
        <position position="91"/>
    </location>
</feature>
<accession>A0A6G3XXA7</accession>
<dbReference type="AlphaFoldDB" id="A0A6G3XXA7"/>
<gene>
    <name evidence="1" type="ORF">G3M58_90015</name>
</gene>